<gene>
    <name evidence="8" type="ORF">HMPREF1318_2402</name>
</gene>
<keyword evidence="4 6" id="KW-1133">Transmembrane helix</keyword>
<keyword evidence="5 6" id="KW-0472">Membrane</keyword>
<keyword evidence="3 6" id="KW-0812">Transmembrane</keyword>
<accession>J0X0I8</accession>
<reference evidence="8 9" key="1">
    <citation type="submission" date="2012-05" db="EMBL/GenBank/DDBJ databases">
        <authorList>
            <person name="Harkins D.M."/>
            <person name="Madupu R."/>
            <person name="Durkin A.S."/>
            <person name="Torralba M."/>
            <person name="Methe B."/>
            <person name="Sutton G.G."/>
            <person name="Nelson K.E."/>
        </authorList>
    </citation>
    <scope>NUCLEOTIDE SEQUENCE [LARGE SCALE GENOMIC DNA]</scope>
    <source>
        <strain evidence="8 9">F0489</strain>
    </source>
</reference>
<dbReference type="EMBL" id="AKFT01000149">
    <property type="protein sequence ID" value="EJF42096.1"/>
    <property type="molecule type" value="Genomic_DNA"/>
</dbReference>
<name>J0X0I8_9ACTO</name>
<feature type="transmembrane region" description="Helical" evidence="6">
    <location>
        <begin position="640"/>
        <end position="666"/>
    </location>
</feature>
<evidence type="ECO:0000256" key="6">
    <source>
        <dbReference type="SAM" id="Phobius"/>
    </source>
</evidence>
<dbReference type="InterPro" id="IPR038766">
    <property type="entry name" value="Membrane_comp_ABC_pdt"/>
</dbReference>
<protein>
    <submittedName>
        <fullName evidence="8">Efflux ABC transporter, permease protein</fullName>
    </submittedName>
</protein>
<feature type="transmembrane region" description="Helical" evidence="6">
    <location>
        <begin position="693"/>
        <end position="722"/>
    </location>
</feature>
<evidence type="ECO:0000256" key="3">
    <source>
        <dbReference type="ARBA" id="ARBA00022692"/>
    </source>
</evidence>
<evidence type="ECO:0000256" key="4">
    <source>
        <dbReference type="ARBA" id="ARBA00022989"/>
    </source>
</evidence>
<proteinExistence type="predicted"/>
<dbReference type="PANTHER" id="PTHR30287:SF2">
    <property type="entry name" value="BLL1001 PROTEIN"/>
    <property type="match status" value="1"/>
</dbReference>
<dbReference type="AlphaFoldDB" id="J0X0I8"/>
<dbReference type="Proteomes" id="UP000002941">
    <property type="component" value="Unassembled WGS sequence"/>
</dbReference>
<evidence type="ECO:0000256" key="5">
    <source>
        <dbReference type="ARBA" id="ARBA00023136"/>
    </source>
</evidence>
<dbReference type="InterPro" id="IPR003838">
    <property type="entry name" value="ABC3_permease_C"/>
</dbReference>
<feature type="transmembrane region" description="Helical" evidence="6">
    <location>
        <begin position="344"/>
        <end position="368"/>
    </location>
</feature>
<evidence type="ECO:0000313" key="8">
    <source>
        <dbReference type="EMBL" id="EJF42096.1"/>
    </source>
</evidence>
<dbReference type="Pfam" id="PF02687">
    <property type="entry name" value="FtsX"/>
    <property type="match status" value="2"/>
</dbReference>
<sequence length="769" mass="82083">MLTRLLKADLARSAVVALTLTALIALASTLMSASTSLIVDTASAMSRLSQRAKVPDLIQMHTGDLDPATIEDWTDTRSDITEHEIIKTLPIPRQELWIDGVSQTGSYHEPAFVTAPQSIDLLLDEDGDPVHPSPGQVALPVHYKAVGAADVGDTITVDTGDWTMDLEVVGFVRDAQMNAAMIPSKRLVISPDDFSSFEEHLTETEYLIEFSLADGARPHAVIDDYKAAGLPSTGINVDGSMVVLMNSLSTMLIAAVALVVAVMLVVVAMLALRYTVLAAIEADLAQIAVLKAIGAPHGQIRRLYLLKYMVLSLVGAAIGYLAGIPLATALGAPALLYLGTPPTSIWSVGLPILMVLVLAGTIIGFTWATLRRVGKISAVEALRSGTSGALRRRRHRWRLSGSRHMPTQQWLGIREALRPSNALLLGVLALCTFTMVLPVNVSTTLDDPQIATYLGVGEADLRIDVRAGTQELSTVESAVADDPRVSTYTTVLRRNYKMRTQDGEWESVLIDIGDHNAFPMKYMSGRSPNDDSEVSLSYNQAKATSAEVGSTVTVRTADGDKDLTVTGIYQDITNNGSTAKATFDDGAPALWQLMYANVKDKNQESAVADDLQRDLPGVQVNGMSEYASEFFGATSSQVRLIAGMACAIALGLAFLITVLFTVLVLSREKPQVGILRALGCTQRAIAGQYFTRFGLLTVAGIGLGLLLAATLGESAIGLVLGSRGAPNVELLPRLWLVGLVLPAALIATVTGAVALALRRLRTMTLSTSE</sequence>
<dbReference type="eggNOG" id="COG0577">
    <property type="taxonomic scope" value="Bacteria"/>
</dbReference>
<comment type="subcellular location">
    <subcellularLocation>
        <location evidence="1">Cell membrane</location>
        <topology evidence="1">Multi-pass membrane protein</topology>
    </subcellularLocation>
</comment>
<evidence type="ECO:0000256" key="2">
    <source>
        <dbReference type="ARBA" id="ARBA00022475"/>
    </source>
</evidence>
<dbReference type="PATRIC" id="fig|1125718.3.peg.1827"/>
<keyword evidence="2" id="KW-1003">Cell membrane</keyword>
<dbReference type="PANTHER" id="PTHR30287">
    <property type="entry name" value="MEMBRANE COMPONENT OF PREDICTED ABC SUPERFAMILY METABOLITE UPTAKE TRANSPORTER"/>
    <property type="match status" value="1"/>
</dbReference>
<organism evidence="8 9">
    <name type="scientific">Actinomyces massiliensis F0489</name>
    <dbReference type="NCBI Taxonomy" id="1125718"/>
    <lineage>
        <taxon>Bacteria</taxon>
        <taxon>Bacillati</taxon>
        <taxon>Actinomycetota</taxon>
        <taxon>Actinomycetes</taxon>
        <taxon>Actinomycetales</taxon>
        <taxon>Actinomycetaceae</taxon>
        <taxon>Actinomyces</taxon>
    </lineage>
</organism>
<feature type="transmembrane region" description="Helical" evidence="6">
    <location>
        <begin position="422"/>
        <end position="441"/>
    </location>
</feature>
<evidence type="ECO:0000259" key="7">
    <source>
        <dbReference type="Pfam" id="PF02687"/>
    </source>
</evidence>
<feature type="domain" description="ABC3 transporter permease C-terminal" evidence="7">
    <location>
        <begin position="645"/>
        <end position="761"/>
    </location>
</feature>
<feature type="transmembrane region" description="Helical" evidence="6">
    <location>
        <begin position="734"/>
        <end position="757"/>
    </location>
</feature>
<dbReference type="GO" id="GO:0005886">
    <property type="term" value="C:plasma membrane"/>
    <property type="evidence" value="ECO:0007669"/>
    <property type="project" value="UniProtKB-SubCell"/>
</dbReference>
<keyword evidence="9" id="KW-1185">Reference proteome</keyword>
<comment type="caution">
    <text evidence="8">The sequence shown here is derived from an EMBL/GenBank/DDBJ whole genome shotgun (WGS) entry which is preliminary data.</text>
</comment>
<feature type="transmembrane region" description="Helical" evidence="6">
    <location>
        <begin position="251"/>
        <end position="272"/>
    </location>
</feature>
<evidence type="ECO:0000256" key="1">
    <source>
        <dbReference type="ARBA" id="ARBA00004651"/>
    </source>
</evidence>
<evidence type="ECO:0000313" key="9">
    <source>
        <dbReference type="Proteomes" id="UP000002941"/>
    </source>
</evidence>
<feature type="domain" description="ABC3 transporter permease C-terminal" evidence="7">
    <location>
        <begin position="259"/>
        <end position="377"/>
    </location>
</feature>
<dbReference type="RefSeq" id="WP_008732153.1">
    <property type="nucleotide sequence ID" value="NZ_AKFT01000149.1"/>
</dbReference>
<feature type="transmembrane region" description="Helical" evidence="6">
    <location>
        <begin position="308"/>
        <end position="338"/>
    </location>
</feature>
<dbReference type="OrthoDB" id="9766372at2"/>